<dbReference type="Pfam" id="PF00152">
    <property type="entry name" value="tRNA-synt_2"/>
    <property type="match status" value="1"/>
</dbReference>
<dbReference type="Gene3D" id="3.30.930.10">
    <property type="entry name" value="Bira Bifunctional Protein, Domain 2"/>
    <property type="match status" value="1"/>
</dbReference>
<dbReference type="SUPFAM" id="SSF50249">
    <property type="entry name" value="Nucleic acid-binding proteins"/>
    <property type="match status" value="1"/>
</dbReference>
<dbReference type="GO" id="GO:0005524">
    <property type="term" value="F:ATP binding"/>
    <property type="evidence" value="ECO:0007669"/>
    <property type="project" value="UniProtKB-KW"/>
</dbReference>
<dbReference type="PANTHER" id="PTHR42918">
    <property type="entry name" value="LYSYL-TRNA SYNTHETASE"/>
    <property type="match status" value="1"/>
</dbReference>
<dbReference type="STRING" id="1802624.A2982_03990"/>
<reference evidence="6 7" key="1">
    <citation type="journal article" date="2016" name="Nat. Commun.">
        <title>Thousands of microbial genomes shed light on interconnected biogeochemical processes in an aquifer system.</title>
        <authorList>
            <person name="Anantharaman K."/>
            <person name="Brown C.T."/>
            <person name="Hug L.A."/>
            <person name="Sharon I."/>
            <person name="Castelle C.J."/>
            <person name="Probst A.J."/>
            <person name="Thomas B.C."/>
            <person name="Singh A."/>
            <person name="Wilkins M.J."/>
            <person name="Karaoz U."/>
            <person name="Brodie E.L."/>
            <person name="Williams K.H."/>
            <person name="Hubbard S.S."/>
            <person name="Banfield J.F."/>
        </authorList>
    </citation>
    <scope>NUCLEOTIDE SEQUENCE [LARGE SCALE GENOMIC DNA]</scope>
</reference>
<dbReference type="InterPro" id="IPR012340">
    <property type="entry name" value="NA-bd_OB-fold"/>
</dbReference>
<evidence type="ECO:0000259" key="5">
    <source>
        <dbReference type="PROSITE" id="PS50862"/>
    </source>
</evidence>
<dbReference type="Pfam" id="PF01336">
    <property type="entry name" value="tRNA_anti-codon"/>
    <property type="match status" value="1"/>
</dbReference>
<protein>
    <recommendedName>
        <fullName evidence="5">Aminoacyl-transfer RNA synthetases class-II family profile domain-containing protein</fullName>
    </recommendedName>
</protein>
<keyword evidence="3" id="KW-0067">ATP-binding</keyword>
<feature type="domain" description="Aminoacyl-transfer RNA synthetases class-II family profile" evidence="5">
    <location>
        <begin position="188"/>
        <end position="486"/>
    </location>
</feature>
<evidence type="ECO:0000256" key="3">
    <source>
        <dbReference type="ARBA" id="ARBA00022840"/>
    </source>
</evidence>
<dbReference type="PRINTS" id="PR00982">
    <property type="entry name" value="TRNASYNTHLYS"/>
</dbReference>
<dbReference type="AlphaFoldDB" id="A0A1F4V3Y5"/>
<dbReference type="GO" id="GO:0004826">
    <property type="term" value="F:phenylalanine-tRNA ligase activity"/>
    <property type="evidence" value="ECO:0007669"/>
    <property type="project" value="InterPro"/>
</dbReference>
<dbReference type="SMART" id="SM00873">
    <property type="entry name" value="B3_4"/>
    <property type="match status" value="1"/>
</dbReference>
<dbReference type="InterPro" id="IPR045864">
    <property type="entry name" value="aa-tRNA-synth_II/BPL/LPL"/>
</dbReference>
<dbReference type="InterPro" id="IPR018149">
    <property type="entry name" value="Lys-tRNA-synth_II_C"/>
</dbReference>
<dbReference type="InterPro" id="IPR005146">
    <property type="entry name" value="B3/B4_tRNA-bd"/>
</dbReference>
<dbReference type="PANTHER" id="PTHR42918:SF15">
    <property type="entry name" value="LYSINE--TRNA LIGASE, CHLOROPLASTIC_MITOCHONDRIAL"/>
    <property type="match status" value="1"/>
</dbReference>
<dbReference type="CDD" id="cd04322">
    <property type="entry name" value="LysRS_N"/>
    <property type="match status" value="1"/>
</dbReference>
<keyword evidence="2" id="KW-0547">Nucleotide-binding</keyword>
<dbReference type="InterPro" id="IPR006195">
    <property type="entry name" value="aa-tRNA-synth_II"/>
</dbReference>
<dbReference type="Gene3D" id="2.40.50.140">
    <property type="entry name" value="Nucleic acid-binding proteins"/>
    <property type="match status" value="1"/>
</dbReference>
<dbReference type="PROSITE" id="PS50862">
    <property type="entry name" value="AA_TRNA_LIGASE_II"/>
    <property type="match status" value="1"/>
</dbReference>
<dbReference type="InterPro" id="IPR020825">
    <property type="entry name" value="Phe-tRNA_synthase-like_B3/B4"/>
</dbReference>
<dbReference type="Gene3D" id="3.50.40.10">
    <property type="entry name" value="Phenylalanyl-trna Synthetase, Chain B, domain 3"/>
    <property type="match status" value="1"/>
</dbReference>
<dbReference type="GO" id="GO:0006430">
    <property type="term" value="P:lysyl-tRNA aminoacylation"/>
    <property type="evidence" value="ECO:0007669"/>
    <property type="project" value="InterPro"/>
</dbReference>
<keyword evidence="4" id="KW-0030">Aminoacyl-tRNA synthetase</keyword>
<evidence type="ECO:0000256" key="1">
    <source>
        <dbReference type="ARBA" id="ARBA00022598"/>
    </source>
</evidence>
<evidence type="ECO:0000256" key="4">
    <source>
        <dbReference type="ARBA" id="ARBA00023146"/>
    </source>
</evidence>
<evidence type="ECO:0000313" key="6">
    <source>
        <dbReference type="EMBL" id="OGC51859.1"/>
    </source>
</evidence>
<dbReference type="InterPro" id="IPR004364">
    <property type="entry name" value="Aa-tRNA-synt_II"/>
</dbReference>
<comment type="caution">
    <text evidence="6">The sequence shown here is derived from an EMBL/GenBank/DDBJ whole genome shotgun (WGS) entry which is preliminary data.</text>
</comment>
<evidence type="ECO:0000256" key="2">
    <source>
        <dbReference type="ARBA" id="ARBA00022741"/>
    </source>
</evidence>
<dbReference type="GO" id="GO:0000049">
    <property type="term" value="F:tRNA binding"/>
    <property type="evidence" value="ECO:0007669"/>
    <property type="project" value="TreeGrafter"/>
</dbReference>
<accession>A0A1F4V3Y5</accession>
<dbReference type="SUPFAM" id="SSF55681">
    <property type="entry name" value="Class II aaRS and biotin synthetases"/>
    <property type="match status" value="1"/>
</dbReference>
<dbReference type="EMBL" id="MEVH01000012">
    <property type="protein sequence ID" value="OGC51859.1"/>
    <property type="molecule type" value="Genomic_DNA"/>
</dbReference>
<dbReference type="InterPro" id="IPR044136">
    <property type="entry name" value="Lys-tRNA-ligase_II_N"/>
</dbReference>
<organism evidence="6 7">
    <name type="scientific">candidate division WWE3 bacterium RIFCSPLOWO2_01_FULL_39_13</name>
    <dbReference type="NCBI Taxonomy" id="1802624"/>
    <lineage>
        <taxon>Bacteria</taxon>
        <taxon>Katanobacteria</taxon>
    </lineage>
</organism>
<dbReference type="SUPFAM" id="SSF56037">
    <property type="entry name" value="PheT/TilS domain"/>
    <property type="match status" value="1"/>
</dbReference>
<dbReference type="GO" id="GO:0005829">
    <property type="term" value="C:cytosol"/>
    <property type="evidence" value="ECO:0007669"/>
    <property type="project" value="TreeGrafter"/>
</dbReference>
<evidence type="ECO:0000313" key="7">
    <source>
        <dbReference type="Proteomes" id="UP000178771"/>
    </source>
</evidence>
<keyword evidence="1" id="KW-0436">Ligase</keyword>
<dbReference type="GO" id="GO:0004824">
    <property type="term" value="F:lysine-tRNA ligase activity"/>
    <property type="evidence" value="ECO:0007669"/>
    <property type="project" value="InterPro"/>
</dbReference>
<name>A0A1F4V3Y5_UNCKA</name>
<dbReference type="Proteomes" id="UP000178771">
    <property type="component" value="Unassembled WGS sequence"/>
</dbReference>
<sequence length="744" mass="85485">MQKNSEAQLPLEQLRQIRIDKLEKLRKLGIDPYPSKSYKNINNSEIKNDYPKYEGKEVIVAGRVVSKRTHGLIAFFDIKDSSSIVQLYLKSDNLKTADYVQSQIKYQDLDLIDEGDFVEAKGKVVKTKSGEVSVEANSIRILVKTLRPMPKSLKDREIRYRRRYVDTNINEDVYQRFIRRAKFWEAHREFFNSRGFFEINTPVLEHISGGGDAVPFVTHMDSIDEDFYLRISHELPLKRLVGGGYDKVYDIGSRFRNEGLSDEHLPEHVAMEFYWAYANWQDGMELVKELYNFVIKKVYGDKKVFKIRGFDVDFSKNWEVIDFAKALQIKFGFSDLFSLKLKDIIKILKENGVTDKVVNIPRGVDHLWKLARKDIAGSAFVVNHPKYLSPLQKPSSDDPNIVERFQPIIAGSELGNGWSEVNDPIDQFERFNEQQKMRDAGDTEAQWLDIDYVEMLEYGMPPTFGYGHSERLFWFLEDVPARDGVPFPQLKFELEDSTKKIYGIKEKPKRDKEHGIKSGGSFSVDPQLKKDFPGIFYAYTVINGVNIKKSNNDLNKLKDQVTRNFKGYKLEDIDQIKPIIEYRALFKATGTDLHSKRPSPDALLRRVVQGKGLYNVNTAVDAYNVAVLETHVGLGGFNYDKVEEPVTLRYSKKGEKMKLLGDDEATILREKQIVYSDSKKPITLDLNYRDIDETKITIDTKNIILFADGTPGLAQDTVVEALKKGVEYIRQFCGGNIGEIVIVK</sequence>
<gene>
    <name evidence="6" type="ORF">A2982_03990</name>
</gene>
<proteinExistence type="predicted"/>
<dbReference type="InterPro" id="IPR004365">
    <property type="entry name" value="NA-bd_OB_tRNA"/>
</dbReference>
<dbReference type="Pfam" id="PF03483">
    <property type="entry name" value="B3_4"/>
    <property type="match status" value="1"/>
</dbReference>